<proteinExistence type="predicted"/>
<reference evidence="1" key="1">
    <citation type="submission" date="2022-07" db="EMBL/GenBank/DDBJ databases">
        <title>Phylogenomic reconstructions and comparative analyses of Kickxellomycotina fungi.</title>
        <authorList>
            <person name="Reynolds N.K."/>
            <person name="Stajich J.E."/>
            <person name="Barry K."/>
            <person name="Grigoriev I.V."/>
            <person name="Crous P."/>
            <person name="Smith M.E."/>
        </authorList>
    </citation>
    <scope>NUCLEOTIDE SEQUENCE</scope>
    <source>
        <strain evidence="1">CBS 190363</strain>
    </source>
</reference>
<keyword evidence="2" id="KW-1185">Reference proteome</keyword>
<organism evidence="1 2">
    <name type="scientific">Coemansia aciculifera</name>
    <dbReference type="NCBI Taxonomy" id="417176"/>
    <lineage>
        <taxon>Eukaryota</taxon>
        <taxon>Fungi</taxon>
        <taxon>Fungi incertae sedis</taxon>
        <taxon>Zoopagomycota</taxon>
        <taxon>Kickxellomycotina</taxon>
        <taxon>Kickxellomycetes</taxon>
        <taxon>Kickxellales</taxon>
        <taxon>Kickxellaceae</taxon>
        <taxon>Coemansia</taxon>
    </lineage>
</organism>
<dbReference type="EMBL" id="JANBVB010000056">
    <property type="protein sequence ID" value="KAJ2898595.1"/>
    <property type="molecule type" value="Genomic_DNA"/>
</dbReference>
<dbReference type="Proteomes" id="UP001139981">
    <property type="component" value="Unassembled WGS sequence"/>
</dbReference>
<name>A0ACC1M6P2_9FUNG</name>
<evidence type="ECO:0000313" key="1">
    <source>
        <dbReference type="EMBL" id="KAJ2898595.1"/>
    </source>
</evidence>
<evidence type="ECO:0000313" key="2">
    <source>
        <dbReference type="Proteomes" id="UP001139981"/>
    </source>
</evidence>
<sequence>MSSKYTFVVVLSRDALPDTTGAKVTAYFSDSPGDHELLELCPEPSTAADSLELVYSGTMDVCSPKSVSHAECCVAGLDAVISMAGLAGSANDLSALPPGVVRAEASIEQGTVVVVADDDEGVDLVTAADPPLAGTAGPLAALVSLSQTGTTHSSCADLTLLDLKDVNAAQPAAVPVDSADAASSEQDRAPAECTGSTEAPELLESEAESDS</sequence>
<accession>A0ACC1M6P2</accession>
<comment type="caution">
    <text evidence="1">The sequence shown here is derived from an EMBL/GenBank/DDBJ whole genome shotgun (WGS) entry which is preliminary data.</text>
</comment>
<protein>
    <submittedName>
        <fullName evidence="1">Uncharacterized protein</fullName>
    </submittedName>
</protein>
<feature type="non-terminal residue" evidence="1">
    <location>
        <position position="211"/>
    </location>
</feature>
<gene>
    <name evidence="1" type="ORF">IWW38_001338</name>
</gene>